<organism evidence="1 2">
    <name type="scientific">Taklimakanibacter albus</name>
    <dbReference type="NCBI Taxonomy" id="2800327"/>
    <lineage>
        <taxon>Bacteria</taxon>
        <taxon>Pseudomonadati</taxon>
        <taxon>Pseudomonadota</taxon>
        <taxon>Alphaproteobacteria</taxon>
        <taxon>Hyphomicrobiales</taxon>
        <taxon>Aestuariivirgaceae</taxon>
        <taxon>Taklimakanibacter</taxon>
    </lineage>
</organism>
<protein>
    <submittedName>
        <fullName evidence="1">Type I secretion system permease/ATPase</fullName>
    </submittedName>
</protein>
<evidence type="ECO:0000313" key="2">
    <source>
        <dbReference type="Proteomes" id="UP000616151"/>
    </source>
</evidence>
<reference evidence="1" key="1">
    <citation type="submission" date="2021-01" db="EMBL/GenBank/DDBJ databases">
        <authorList>
            <person name="Sun Q."/>
        </authorList>
    </citation>
    <scope>NUCLEOTIDE SEQUENCE</scope>
    <source>
        <strain evidence="1">YIM B02566</strain>
    </source>
</reference>
<dbReference type="Proteomes" id="UP000616151">
    <property type="component" value="Unassembled WGS sequence"/>
</dbReference>
<accession>A0ACC5R3N6</accession>
<keyword evidence="2" id="KW-1185">Reference proteome</keyword>
<gene>
    <name evidence="1" type="ORF">JHL16_12990</name>
</gene>
<dbReference type="EMBL" id="JAENHL010000007">
    <property type="protein sequence ID" value="MBK1867264.1"/>
    <property type="molecule type" value="Genomic_DNA"/>
</dbReference>
<sequence length="573" mass="60970">MLKLMAPPASELRQAFSRFKSTFLWLAIFSGIINILMLTGALFMLEVYDRVLPSGSVPTLVALAILASALFGAQALLDVIRSRILVRVGNSFTRSLSPRLFDAVLHLPLASGHSGDRRLSPRDLDQIRSFISGGGLLSLFDLPWIPAYLVFCFALHFWIGVTVSIGALILLTLTLVTEILTRKPAAEATLSATGRDAWTQACKQNAEAVAAMAMKQQLLARWEALNLRFLKAQEQTHDISGGFGALSKALRMLLQSAVLAVGAYLVIYGQATAGIIIAGSILSARALAPVELAIANWRGFQAARQGARRLDLALADTPTHALQLSLPWPKSHLSVENASISPPGAAHRVINDASFTLSAGTALGIIGPSASGKSSLARALVGIWPLANGKICLDSAALKLWPSQTLGDNIGYLPQEAQLFDGTMAENISRFAPDASAEDIIAAAKAAGVHEMILGFAAGYQTRIGEGGFLLSAGQRQRLGLARALYRNPFLVVLDEPNSNLDSDGEEALTRAIMDIRARSGIVIVIAHRPNVLAAVDKLLVLAEGRVQAFGPKADVLQQARRPAPIAIAGGRT</sequence>
<name>A0ACC5R3N6_9HYPH</name>
<evidence type="ECO:0000313" key="1">
    <source>
        <dbReference type="EMBL" id="MBK1867264.1"/>
    </source>
</evidence>
<proteinExistence type="predicted"/>
<comment type="caution">
    <text evidence="1">The sequence shown here is derived from an EMBL/GenBank/DDBJ whole genome shotgun (WGS) entry which is preliminary data.</text>
</comment>